<feature type="domain" description="HTH marR-type" evidence="1">
    <location>
        <begin position="22"/>
        <end position="154"/>
    </location>
</feature>
<dbReference type="GO" id="GO:0006950">
    <property type="term" value="P:response to stress"/>
    <property type="evidence" value="ECO:0007669"/>
    <property type="project" value="TreeGrafter"/>
</dbReference>
<dbReference type="Gene3D" id="1.10.10.10">
    <property type="entry name" value="Winged helix-like DNA-binding domain superfamily/Winged helix DNA-binding domain"/>
    <property type="match status" value="1"/>
</dbReference>
<dbReference type="SUPFAM" id="SSF46785">
    <property type="entry name" value="Winged helix' DNA-binding domain"/>
    <property type="match status" value="1"/>
</dbReference>
<dbReference type="EMBL" id="LAZR01000077">
    <property type="protein sequence ID" value="KKN94595.1"/>
    <property type="molecule type" value="Genomic_DNA"/>
</dbReference>
<dbReference type="InterPro" id="IPR036388">
    <property type="entry name" value="WH-like_DNA-bd_sf"/>
</dbReference>
<gene>
    <name evidence="2" type="ORF">LCGC14_0186710</name>
</gene>
<protein>
    <recommendedName>
        <fullName evidence="1">HTH marR-type domain-containing protein</fullName>
    </recommendedName>
</protein>
<dbReference type="SMART" id="SM00347">
    <property type="entry name" value="HTH_MARR"/>
    <property type="match status" value="1"/>
</dbReference>
<dbReference type="InterPro" id="IPR000835">
    <property type="entry name" value="HTH_MarR-typ"/>
</dbReference>
<evidence type="ECO:0000313" key="2">
    <source>
        <dbReference type="EMBL" id="KKN94595.1"/>
    </source>
</evidence>
<dbReference type="Pfam" id="PF12802">
    <property type="entry name" value="MarR_2"/>
    <property type="match status" value="1"/>
</dbReference>
<dbReference type="PANTHER" id="PTHR33164">
    <property type="entry name" value="TRANSCRIPTIONAL REGULATOR, MARR FAMILY"/>
    <property type="match status" value="1"/>
</dbReference>
<dbReference type="InterPro" id="IPR039422">
    <property type="entry name" value="MarR/SlyA-like"/>
</dbReference>
<dbReference type="PANTHER" id="PTHR33164:SF43">
    <property type="entry name" value="HTH-TYPE TRANSCRIPTIONAL REPRESSOR YETL"/>
    <property type="match status" value="1"/>
</dbReference>
<dbReference type="GO" id="GO:0003700">
    <property type="term" value="F:DNA-binding transcription factor activity"/>
    <property type="evidence" value="ECO:0007669"/>
    <property type="project" value="InterPro"/>
</dbReference>
<comment type="caution">
    <text evidence="2">The sequence shown here is derived from an EMBL/GenBank/DDBJ whole genome shotgun (WGS) entry which is preliminary data.</text>
</comment>
<sequence>MKYSCVMTGSESTSASAPYSLHDRLGFRVSRLAAIMRASLDKELSQLGLTRLEWCVLASIALEGITAPSGIAENIGITRPTASRTFKQMRDKGWLLQNLTDGDGRARAITLTDAGQDLLARARVLVDAHQARFLDKLAPQAAAHFLSALDTLLEGVHDRFDDP</sequence>
<name>A0A0F9UND1_9ZZZZ</name>
<reference evidence="2" key="1">
    <citation type="journal article" date="2015" name="Nature">
        <title>Complex archaea that bridge the gap between prokaryotes and eukaryotes.</title>
        <authorList>
            <person name="Spang A."/>
            <person name="Saw J.H."/>
            <person name="Jorgensen S.L."/>
            <person name="Zaremba-Niedzwiedzka K."/>
            <person name="Martijn J."/>
            <person name="Lind A.E."/>
            <person name="van Eijk R."/>
            <person name="Schleper C."/>
            <person name="Guy L."/>
            <person name="Ettema T.J."/>
        </authorList>
    </citation>
    <scope>NUCLEOTIDE SEQUENCE</scope>
</reference>
<accession>A0A0F9UND1</accession>
<dbReference type="InterPro" id="IPR036390">
    <property type="entry name" value="WH_DNA-bd_sf"/>
</dbReference>
<dbReference type="PRINTS" id="PR00598">
    <property type="entry name" value="HTHMARR"/>
</dbReference>
<proteinExistence type="predicted"/>
<evidence type="ECO:0000259" key="1">
    <source>
        <dbReference type="PROSITE" id="PS50995"/>
    </source>
</evidence>
<organism evidence="2">
    <name type="scientific">marine sediment metagenome</name>
    <dbReference type="NCBI Taxonomy" id="412755"/>
    <lineage>
        <taxon>unclassified sequences</taxon>
        <taxon>metagenomes</taxon>
        <taxon>ecological metagenomes</taxon>
    </lineage>
</organism>
<dbReference type="PROSITE" id="PS50995">
    <property type="entry name" value="HTH_MARR_2"/>
    <property type="match status" value="1"/>
</dbReference>
<dbReference type="AlphaFoldDB" id="A0A0F9UND1"/>